<dbReference type="STRING" id="1328760.A0A165GJT6"/>
<evidence type="ECO:0008006" key="8">
    <source>
        <dbReference type="Google" id="ProtNLM"/>
    </source>
</evidence>
<dbReference type="Pfam" id="PF03807">
    <property type="entry name" value="F420_oxidored"/>
    <property type="match status" value="1"/>
</dbReference>
<evidence type="ECO:0000313" key="6">
    <source>
        <dbReference type="EMBL" id="KZF22278.1"/>
    </source>
</evidence>
<name>A0A165GJT6_XYLHT</name>
<dbReference type="Proteomes" id="UP000076632">
    <property type="component" value="Unassembled WGS sequence"/>
</dbReference>
<keyword evidence="2" id="KW-0521">NADP</keyword>
<dbReference type="InParanoid" id="A0A165GJT6"/>
<dbReference type="AlphaFoldDB" id="A0A165GJT6"/>
<comment type="similarity">
    <text evidence="1">Belongs to the pyrroline-5-carboxylate reductase family.</text>
</comment>
<dbReference type="Gene3D" id="3.40.50.720">
    <property type="entry name" value="NAD(P)-binding Rossmann-like Domain"/>
    <property type="match status" value="1"/>
</dbReference>
<dbReference type="InterPro" id="IPR029036">
    <property type="entry name" value="P5CR_dimer"/>
</dbReference>
<keyword evidence="3" id="KW-0560">Oxidoreductase</keyword>
<dbReference type="InterPro" id="IPR036291">
    <property type="entry name" value="NAD(P)-bd_dom_sf"/>
</dbReference>
<organism evidence="6 7">
    <name type="scientific">Xylona heveae (strain CBS 132557 / TC161)</name>
    <dbReference type="NCBI Taxonomy" id="1328760"/>
    <lineage>
        <taxon>Eukaryota</taxon>
        <taxon>Fungi</taxon>
        <taxon>Dikarya</taxon>
        <taxon>Ascomycota</taxon>
        <taxon>Pezizomycotina</taxon>
        <taxon>Xylonomycetes</taxon>
        <taxon>Xylonales</taxon>
        <taxon>Xylonaceae</taxon>
        <taxon>Xylona</taxon>
    </lineage>
</organism>
<evidence type="ECO:0000259" key="5">
    <source>
        <dbReference type="Pfam" id="PF14748"/>
    </source>
</evidence>
<reference evidence="6 7" key="1">
    <citation type="journal article" date="2016" name="Fungal Biol.">
        <title>The genome of Xylona heveae provides a window into fungal endophytism.</title>
        <authorList>
            <person name="Gazis R."/>
            <person name="Kuo A."/>
            <person name="Riley R."/>
            <person name="LaButti K."/>
            <person name="Lipzen A."/>
            <person name="Lin J."/>
            <person name="Amirebrahimi M."/>
            <person name="Hesse C.N."/>
            <person name="Spatafora J.W."/>
            <person name="Henrissat B."/>
            <person name="Hainaut M."/>
            <person name="Grigoriev I.V."/>
            <person name="Hibbett D.S."/>
        </authorList>
    </citation>
    <scope>NUCLEOTIDE SEQUENCE [LARGE SCALE GENOMIC DNA]</scope>
    <source>
        <strain evidence="6 7">TC161</strain>
    </source>
</reference>
<evidence type="ECO:0000259" key="4">
    <source>
        <dbReference type="Pfam" id="PF03807"/>
    </source>
</evidence>
<proteinExistence type="inferred from homology"/>
<dbReference type="InterPro" id="IPR008927">
    <property type="entry name" value="6-PGluconate_DH-like_C_sf"/>
</dbReference>
<dbReference type="Gene3D" id="1.10.3730.10">
    <property type="entry name" value="ProC C-terminal domain-like"/>
    <property type="match status" value="1"/>
</dbReference>
<evidence type="ECO:0000256" key="3">
    <source>
        <dbReference type="ARBA" id="ARBA00023002"/>
    </source>
</evidence>
<evidence type="ECO:0000313" key="7">
    <source>
        <dbReference type="Proteomes" id="UP000076632"/>
    </source>
</evidence>
<dbReference type="HAMAP" id="MF_01925">
    <property type="entry name" value="P5C_reductase"/>
    <property type="match status" value="1"/>
</dbReference>
<dbReference type="Pfam" id="PF14748">
    <property type="entry name" value="P5CR_dimer"/>
    <property type="match status" value="1"/>
</dbReference>
<dbReference type="EMBL" id="KV407459">
    <property type="protein sequence ID" value="KZF22278.1"/>
    <property type="molecule type" value="Genomic_DNA"/>
</dbReference>
<dbReference type="InterPro" id="IPR028939">
    <property type="entry name" value="P5C_Rdtase_cat_N"/>
</dbReference>
<protein>
    <recommendedName>
        <fullName evidence="8">Pyrroline-5-carboxylate reductase</fullName>
    </recommendedName>
</protein>
<dbReference type="GO" id="GO:0004735">
    <property type="term" value="F:pyrroline-5-carboxylate reductase activity"/>
    <property type="evidence" value="ECO:0007669"/>
    <property type="project" value="InterPro"/>
</dbReference>
<dbReference type="FunFam" id="1.10.3730.10:FF:000001">
    <property type="entry name" value="Pyrroline-5-carboxylate reductase"/>
    <property type="match status" value="1"/>
</dbReference>
<dbReference type="SUPFAM" id="SSF51735">
    <property type="entry name" value="NAD(P)-binding Rossmann-fold domains"/>
    <property type="match status" value="1"/>
</dbReference>
<feature type="domain" description="Pyrroline-5-carboxylate reductase catalytic N-terminal" evidence="4">
    <location>
        <begin position="16"/>
        <end position="134"/>
    </location>
</feature>
<dbReference type="GeneID" id="28897890"/>
<feature type="domain" description="Pyrroline-5-carboxylate reductase dimerisation" evidence="5">
    <location>
        <begin position="260"/>
        <end position="367"/>
    </location>
</feature>
<dbReference type="RefSeq" id="XP_018187833.1">
    <property type="nucleotide sequence ID" value="XM_018332753.1"/>
</dbReference>
<dbReference type="GO" id="GO:0055129">
    <property type="term" value="P:L-proline biosynthetic process"/>
    <property type="evidence" value="ECO:0007669"/>
    <property type="project" value="TreeGrafter"/>
</dbReference>
<dbReference type="InterPro" id="IPR000304">
    <property type="entry name" value="Pyrroline-COOH_reductase"/>
</dbReference>
<dbReference type="OrthoDB" id="10263291at2759"/>
<keyword evidence="7" id="KW-1185">Reference proteome</keyword>
<dbReference type="OMA" id="HYLDMAT"/>
<evidence type="ECO:0000256" key="2">
    <source>
        <dbReference type="ARBA" id="ARBA00022857"/>
    </source>
</evidence>
<dbReference type="PANTHER" id="PTHR11645:SF65">
    <property type="entry name" value="HYPOTHETICAL PYRROLINE-5-CARBOXYLATE REDUCTASE (EUROFUNG)"/>
    <property type="match status" value="1"/>
</dbReference>
<dbReference type="PANTHER" id="PTHR11645">
    <property type="entry name" value="PYRROLINE-5-CARBOXYLATE REDUCTASE"/>
    <property type="match status" value="1"/>
</dbReference>
<sequence length="371" mass="39005">MAGLGDSPLFSKPVTLAVVGCGAMGTAVLSGVLDSITSFSSASSSSSSSPRPQITEIIATTASLSSAQRLQSLFHPTHESKLTVLHGPEGNLSAIRSADVILLGCKPKFMPTVLKASGVADALKGKVLISILAGVPPRTIMETIYDLKSPKVVSQSGQTMHELSLHYGIEGALRRISYSDERKASLKITRGMPNMGAQIRESMSVLEDYVYPPPSTGLAQFSTTGEGQKVDEAAESKAVLSFTNFLFQCIGRTHLVDPTLFDLASVLIGTTGAFIMPALDGILDGCVAEGMRRSDAHRLLAHSILGQVKLLLSPQEGGTGDHPALMRERVASPGGNTIRGLLALEQSGVRSAYAGAVMASMDRTRELAGKK</sequence>
<dbReference type="SUPFAM" id="SSF48179">
    <property type="entry name" value="6-phosphogluconate dehydrogenase C-terminal domain-like"/>
    <property type="match status" value="1"/>
</dbReference>
<accession>A0A165GJT6</accession>
<evidence type="ECO:0000256" key="1">
    <source>
        <dbReference type="ARBA" id="ARBA00005525"/>
    </source>
</evidence>
<gene>
    <name evidence="6" type="ORF">L228DRAFT_247932</name>
</gene>